<evidence type="ECO:0000256" key="3">
    <source>
        <dbReference type="ARBA" id="ARBA00022729"/>
    </source>
</evidence>
<dbReference type="InterPro" id="IPR001320">
    <property type="entry name" value="Iontro_rcpt_C"/>
</dbReference>
<evidence type="ECO:0000259" key="6">
    <source>
        <dbReference type="SMART" id="SM00062"/>
    </source>
</evidence>
<organism evidence="8 9">
    <name type="scientific">Larsenimonas suaedae</name>
    <dbReference type="NCBI Taxonomy" id="1851019"/>
    <lineage>
        <taxon>Bacteria</taxon>
        <taxon>Pseudomonadati</taxon>
        <taxon>Pseudomonadota</taxon>
        <taxon>Gammaproteobacteria</taxon>
        <taxon>Oceanospirillales</taxon>
        <taxon>Halomonadaceae</taxon>
        <taxon>Larsenimonas</taxon>
    </lineage>
</organism>
<dbReference type="PROSITE" id="PS01039">
    <property type="entry name" value="SBP_BACTERIAL_3"/>
    <property type="match status" value="1"/>
</dbReference>
<dbReference type="Proteomes" id="UP001269375">
    <property type="component" value="Unassembled WGS sequence"/>
</dbReference>
<dbReference type="SUPFAM" id="SSF53850">
    <property type="entry name" value="Periplasmic binding protein-like II"/>
    <property type="match status" value="1"/>
</dbReference>
<evidence type="ECO:0000256" key="2">
    <source>
        <dbReference type="ARBA" id="ARBA00010333"/>
    </source>
</evidence>
<keyword evidence="9" id="KW-1185">Reference proteome</keyword>
<evidence type="ECO:0000313" key="9">
    <source>
        <dbReference type="Proteomes" id="UP001269375"/>
    </source>
</evidence>
<keyword evidence="3 5" id="KW-0732">Signal</keyword>
<dbReference type="Gene3D" id="3.40.190.10">
    <property type="entry name" value="Periplasmic binding protein-like II"/>
    <property type="match status" value="2"/>
</dbReference>
<dbReference type="PANTHER" id="PTHR35936:SF13">
    <property type="entry name" value="HISTIDINE-BINDING PERIPLASMIC PROTEIN"/>
    <property type="match status" value="1"/>
</dbReference>
<feature type="chain" id="PRO_5045606658" evidence="5">
    <location>
        <begin position="22"/>
        <end position="258"/>
    </location>
</feature>
<protein>
    <submittedName>
        <fullName evidence="8">Transporter substrate-binding domain-containing protein</fullName>
    </submittedName>
</protein>
<dbReference type="SMART" id="SM00079">
    <property type="entry name" value="PBPe"/>
    <property type="match status" value="1"/>
</dbReference>
<sequence>MKKIITLSLMGAVLATGHAQARDYDTVRIGVDIPYVPMEYRTPDGTLTGFDIDLGNALCKQAELDCKWVIQGWDGIIPGLQARKFDAIMSSMTINDDRKKQILFSDPYMTPPSAWFTPKDSTISSPNEESLKGKSIGVQRGTVQDNYVTDHYGSNASIKRYATADDVAIDMEAGRLDIAFLDYPTGKAALVDSKSGQFKTVGDMLTEPKKYFGEGFGIAFRKRDRELAETFNKALAELKDNGTYNTLYTKYFPDAKTE</sequence>
<reference evidence="8 9" key="1">
    <citation type="submission" date="2023-04" db="EMBL/GenBank/DDBJ databases">
        <title>A long-awaited taxogenomic arrangement of the family Halomonadaceae.</title>
        <authorList>
            <person name="De La Haba R."/>
            <person name="Chuvochina M."/>
            <person name="Wittouck S."/>
            <person name="Arahal D.R."/>
            <person name="Sanchez-Porro C."/>
            <person name="Hugenholtz P."/>
            <person name="Ventosa A."/>
        </authorList>
    </citation>
    <scope>NUCLEOTIDE SEQUENCE [LARGE SCALE GENOMIC DNA]</scope>
    <source>
        <strain evidence="8 9">DSM 22428</strain>
    </source>
</reference>
<name>A0ABU1GUA8_9GAMM</name>
<proteinExistence type="inferred from homology"/>
<comment type="caution">
    <text evidence="8">The sequence shown here is derived from an EMBL/GenBank/DDBJ whole genome shotgun (WGS) entry which is preliminary data.</text>
</comment>
<dbReference type="RefSeq" id="WP_251591825.1">
    <property type="nucleotide sequence ID" value="NZ_JAMLJI010000001.1"/>
</dbReference>
<evidence type="ECO:0000256" key="4">
    <source>
        <dbReference type="RuleBase" id="RU003744"/>
    </source>
</evidence>
<feature type="domain" description="Solute-binding protein family 3/N-terminal" evidence="6">
    <location>
        <begin position="26"/>
        <end position="255"/>
    </location>
</feature>
<feature type="signal peptide" evidence="5">
    <location>
        <begin position="1"/>
        <end position="21"/>
    </location>
</feature>
<dbReference type="PANTHER" id="PTHR35936">
    <property type="entry name" value="MEMBRANE-BOUND LYTIC MUREIN TRANSGLYCOSYLASE F"/>
    <property type="match status" value="1"/>
</dbReference>
<dbReference type="Pfam" id="PF00497">
    <property type="entry name" value="SBP_bac_3"/>
    <property type="match status" value="1"/>
</dbReference>
<gene>
    <name evidence="8" type="ORF">QC825_05855</name>
</gene>
<comment type="subcellular location">
    <subcellularLocation>
        <location evidence="1">Cell envelope</location>
    </subcellularLocation>
</comment>
<comment type="similarity">
    <text evidence="2 4">Belongs to the bacterial solute-binding protein 3 family.</text>
</comment>
<accession>A0ABU1GUA8</accession>
<dbReference type="InterPro" id="IPR001638">
    <property type="entry name" value="Solute-binding_3/MltF_N"/>
</dbReference>
<evidence type="ECO:0000313" key="8">
    <source>
        <dbReference type="EMBL" id="MDR5895593.1"/>
    </source>
</evidence>
<dbReference type="SMART" id="SM00062">
    <property type="entry name" value="PBPb"/>
    <property type="match status" value="1"/>
</dbReference>
<dbReference type="InterPro" id="IPR018313">
    <property type="entry name" value="SBP_3_CS"/>
</dbReference>
<evidence type="ECO:0000256" key="1">
    <source>
        <dbReference type="ARBA" id="ARBA00004196"/>
    </source>
</evidence>
<feature type="domain" description="Ionotropic glutamate receptor C-terminal" evidence="7">
    <location>
        <begin position="26"/>
        <end position="254"/>
    </location>
</feature>
<evidence type="ECO:0000256" key="5">
    <source>
        <dbReference type="SAM" id="SignalP"/>
    </source>
</evidence>
<dbReference type="EMBL" id="JARWAO010000002">
    <property type="protein sequence ID" value="MDR5895593.1"/>
    <property type="molecule type" value="Genomic_DNA"/>
</dbReference>
<evidence type="ECO:0000259" key="7">
    <source>
        <dbReference type="SMART" id="SM00079"/>
    </source>
</evidence>